<dbReference type="PROSITE" id="PS51898">
    <property type="entry name" value="TYR_RECOMBINASE"/>
    <property type="match status" value="1"/>
</dbReference>
<dbReference type="Pfam" id="PF00589">
    <property type="entry name" value="Phage_integrase"/>
    <property type="match status" value="1"/>
</dbReference>
<sequence length="346" mass="39000">MLQNPPDTVSQRCTSPLEEPAGANSLQTLSPGIEPGPHWWKASALTTVPSLLPQYQPYIKKWLEFCHGRKNNPYDPPIATVLDFLVSLHEKGLGYSTLNTARSEISAIVLPHNDVTIGSNPIISRFMKGIFKINPPTPCYKTTWDPHIVLNYLSFLGTGDKLTLKLLSMKLLMLSALVSAQRGQSLHILDIRFMKEGETQFEFLLPEHIKLSRPRYKPPSVMLKAYPTDKTLCVVSHMKEYLRRTKPVRGDSTKLFISFMEPHKHISRETLSRWIKTVMEAAGKDTSIFHTHSTRAAATSKAKAACVTIQEILDTTGWSSSKTFDRFYNKPTSDELTFANSLLKKD</sequence>
<dbReference type="PANTHER" id="PTHR35617">
    <property type="entry name" value="PHAGE_INTEGRASE DOMAIN-CONTAINING PROTEIN"/>
    <property type="match status" value="1"/>
</dbReference>
<accession>A0ABN8LG89</accession>
<gene>
    <name evidence="5" type="ORF">PEVE_00001777</name>
</gene>
<dbReference type="SUPFAM" id="SSF56349">
    <property type="entry name" value="DNA breaking-rejoining enzymes"/>
    <property type="match status" value="1"/>
</dbReference>
<reference evidence="5 6" key="1">
    <citation type="submission" date="2022-05" db="EMBL/GenBank/DDBJ databases">
        <authorList>
            <consortium name="Genoscope - CEA"/>
            <person name="William W."/>
        </authorList>
    </citation>
    <scope>NUCLEOTIDE SEQUENCE [LARGE SCALE GENOMIC DNA]</scope>
</reference>
<protein>
    <recommendedName>
        <fullName evidence="4">Tyr recombinase domain-containing protein</fullName>
    </recommendedName>
</protein>
<evidence type="ECO:0000313" key="5">
    <source>
        <dbReference type="EMBL" id="CAH3014570.1"/>
    </source>
</evidence>
<keyword evidence="1" id="KW-0238">DNA-binding</keyword>
<dbReference type="Gene3D" id="1.10.443.10">
    <property type="entry name" value="Intergrase catalytic core"/>
    <property type="match status" value="1"/>
</dbReference>
<dbReference type="PANTHER" id="PTHR35617:SF3">
    <property type="entry name" value="CORE-BINDING (CB) DOMAIN-CONTAINING PROTEIN"/>
    <property type="match status" value="1"/>
</dbReference>
<keyword evidence="2" id="KW-0233">DNA recombination</keyword>
<evidence type="ECO:0000256" key="1">
    <source>
        <dbReference type="ARBA" id="ARBA00023125"/>
    </source>
</evidence>
<evidence type="ECO:0000256" key="3">
    <source>
        <dbReference type="SAM" id="MobiDB-lite"/>
    </source>
</evidence>
<organism evidence="5 6">
    <name type="scientific">Porites evermanni</name>
    <dbReference type="NCBI Taxonomy" id="104178"/>
    <lineage>
        <taxon>Eukaryota</taxon>
        <taxon>Metazoa</taxon>
        <taxon>Cnidaria</taxon>
        <taxon>Anthozoa</taxon>
        <taxon>Hexacorallia</taxon>
        <taxon>Scleractinia</taxon>
        <taxon>Fungiina</taxon>
        <taxon>Poritidae</taxon>
        <taxon>Porites</taxon>
    </lineage>
</organism>
<proteinExistence type="predicted"/>
<name>A0ABN8LG89_9CNID</name>
<dbReference type="InterPro" id="IPR011010">
    <property type="entry name" value="DNA_brk_join_enz"/>
</dbReference>
<comment type="caution">
    <text evidence="5">The sequence shown here is derived from an EMBL/GenBank/DDBJ whole genome shotgun (WGS) entry which is preliminary data.</text>
</comment>
<evidence type="ECO:0000313" key="6">
    <source>
        <dbReference type="Proteomes" id="UP001159427"/>
    </source>
</evidence>
<dbReference type="InterPro" id="IPR002104">
    <property type="entry name" value="Integrase_catalytic"/>
</dbReference>
<dbReference type="InterPro" id="IPR013762">
    <property type="entry name" value="Integrase-like_cat_sf"/>
</dbReference>
<dbReference type="Gene3D" id="1.10.150.130">
    <property type="match status" value="1"/>
</dbReference>
<feature type="region of interest" description="Disordered" evidence="3">
    <location>
        <begin position="1"/>
        <end position="28"/>
    </location>
</feature>
<dbReference type="EMBL" id="CALNXI010000011">
    <property type="protein sequence ID" value="CAH3014570.1"/>
    <property type="molecule type" value="Genomic_DNA"/>
</dbReference>
<evidence type="ECO:0000259" key="4">
    <source>
        <dbReference type="PROSITE" id="PS51898"/>
    </source>
</evidence>
<evidence type="ECO:0000256" key="2">
    <source>
        <dbReference type="ARBA" id="ARBA00023172"/>
    </source>
</evidence>
<keyword evidence="6" id="KW-1185">Reference proteome</keyword>
<feature type="compositionally biased region" description="Polar residues" evidence="3">
    <location>
        <begin position="1"/>
        <end position="14"/>
    </location>
</feature>
<dbReference type="SUPFAM" id="SSF47823">
    <property type="entry name" value="lambda integrase-like, N-terminal domain"/>
    <property type="match status" value="1"/>
</dbReference>
<feature type="domain" description="Tyr recombinase" evidence="4">
    <location>
        <begin position="142"/>
        <end position="341"/>
    </location>
</feature>
<dbReference type="InterPro" id="IPR010998">
    <property type="entry name" value="Integrase_recombinase_N"/>
</dbReference>
<dbReference type="Proteomes" id="UP001159427">
    <property type="component" value="Unassembled WGS sequence"/>
</dbReference>